<dbReference type="GO" id="GO:0006352">
    <property type="term" value="P:DNA-templated transcription initiation"/>
    <property type="evidence" value="ECO:0007669"/>
    <property type="project" value="InterPro"/>
</dbReference>
<evidence type="ECO:0000256" key="4">
    <source>
        <dbReference type="ARBA" id="ARBA00023163"/>
    </source>
</evidence>
<dbReference type="InterPro" id="IPR039425">
    <property type="entry name" value="RNA_pol_sigma-70-like"/>
</dbReference>
<keyword evidence="3" id="KW-0731">Sigma factor</keyword>
<dbReference type="InterPro" id="IPR013249">
    <property type="entry name" value="RNA_pol_sigma70_r4_t2"/>
</dbReference>
<evidence type="ECO:0000256" key="1">
    <source>
        <dbReference type="ARBA" id="ARBA00010641"/>
    </source>
</evidence>
<dbReference type="Pfam" id="PF08281">
    <property type="entry name" value="Sigma70_r4_2"/>
    <property type="match status" value="1"/>
</dbReference>
<comment type="similarity">
    <text evidence="1">Belongs to the sigma-70 factor family. ECF subfamily.</text>
</comment>
<protein>
    <submittedName>
        <fullName evidence="7">RNA polymerase sigma-70 factor (ECF subfamily)</fullName>
    </submittedName>
</protein>
<reference evidence="7 8" key="1">
    <citation type="submission" date="2020-03" db="EMBL/GenBank/DDBJ databases">
        <title>Genomic Encyclopedia of Type Strains, Phase IV (KMG-IV): sequencing the most valuable type-strain genomes for metagenomic binning, comparative biology and taxonomic classification.</title>
        <authorList>
            <person name="Goeker M."/>
        </authorList>
    </citation>
    <scope>NUCLEOTIDE SEQUENCE [LARGE SCALE GENOMIC DNA]</scope>
    <source>
        <strain evidence="7 8">DSM 7225</strain>
    </source>
</reference>
<dbReference type="InterPro" id="IPR036388">
    <property type="entry name" value="WH-like_DNA-bd_sf"/>
</dbReference>
<dbReference type="SUPFAM" id="SSF88659">
    <property type="entry name" value="Sigma3 and sigma4 domains of RNA polymerase sigma factors"/>
    <property type="match status" value="1"/>
</dbReference>
<organism evidence="7 8">
    <name type="scientific">Sphingomonas trueperi</name>
    <dbReference type="NCBI Taxonomy" id="53317"/>
    <lineage>
        <taxon>Bacteria</taxon>
        <taxon>Pseudomonadati</taxon>
        <taxon>Pseudomonadota</taxon>
        <taxon>Alphaproteobacteria</taxon>
        <taxon>Sphingomonadales</taxon>
        <taxon>Sphingomonadaceae</taxon>
        <taxon>Sphingomonas</taxon>
    </lineage>
</organism>
<keyword evidence="8" id="KW-1185">Reference proteome</keyword>
<gene>
    <name evidence="7" type="ORF">GGR89_000362</name>
</gene>
<keyword evidence="2" id="KW-0805">Transcription regulation</keyword>
<dbReference type="GO" id="GO:0016987">
    <property type="term" value="F:sigma factor activity"/>
    <property type="evidence" value="ECO:0007669"/>
    <property type="project" value="UniProtKB-KW"/>
</dbReference>
<keyword evidence="4" id="KW-0804">Transcription</keyword>
<proteinExistence type="inferred from homology"/>
<evidence type="ECO:0000313" key="7">
    <source>
        <dbReference type="EMBL" id="NJB96070.1"/>
    </source>
</evidence>
<comment type="caution">
    <text evidence="7">The sequence shown here is derived from an EMBL/GenBank/DDBJ whole genome shotgun (WGS) entry which is preliminary data.</text>
</comment>
<evidence type="ECO:0000256" key="2">
    <source>
        <dbReference type="ARBA" id="ARBA00023015"/>
    </source>
</evidence>
<feature type="domain" description="RNA polymerase sigma-70 region 2" evidence="5">
    <location>
        <begin position="21"/>
        <end position="80"/>
    </location>
</feature>
<feature type="domain" description="RNA polymerase sigma factor 70 region 4 type 2" evidence="6">
    <location>
        <begin position="114"/>
        <end position="164"/>
    </location>
</feature>
<sequence length="191" mass="21835">MRTASSEIIRWVALHVVPQEPQVRGALRRAGVAEADIDDLIQEAYCRFAAMNSIAHVDRPGAYFMQVVKNLWRDQLRRARVVRFEEVTEIAQWLVEAEELGVEAAVAAREQVRMVERLLADLPERCRTIFTLKRIEGLPQREIARRLGVSESIVENDVQKALRSIQRAVRTEGFEKEALGVGESRRHRIPA</sequence>
<evidence type="ECO:0000256" key="3">
    <source>
        <dbReference type="ARBA" id="ARBA00023082"/>
    </source>
</evidence>
<dbReference type="InterPro" id="IPR013324">
    <property type="entry name" value="RNA_pol_sigma_r3/r4-like"/>
</dbReference>
<evidence type="ECO:0000313" key="8">
    <source>
        <dbReference type="Proteomes" id="UP000531251"/>
    </source>
</evidence>
<dbReference type="NCBIfam" id="TIGR02937">
    <property type="entry name" value="sigma70-ECF"/>
    <property type="match status" value="1"/>
</dbReference>
<dbReference type="GO" id="GO:0003677">
    <property type="term" value="F:DNA binding"/>
    <property type="evidence" value="ECO:0007669"/>
    <property type="project" value="InterPro"/>
</dbReference>
<dbReference type="Proteomes" id="UP000531251">
    <property type="component" value="Unassembled WGS sequence"/>
</dbReference>
<dbReference type="RefSeq" id="WP_241213143.1">
    <property type="nucleotide sequence ID" value="NZ_BAAADY010000001.1"/>
</dbReference>
<dbReference type="AlphaFoldDB" id="A0A7X5XW39"/>
<evidence type="ECO:0000259" key="5">
    <source>
        <dbReference type="Pfam" id="PF04542"/>
    </source>
</evidence>
<accession>A0A7X5XW39</accession>
<dbReference type="Gene3D" id="1.10.10.10">
    <property type="entry name" value="Winged helix-like DNA-binding domain superfamily/Winged helix DNA-binding domain"/>
    <property type="match status" value="1"/>
</dbReference>
<dbReference type="PANTHER" id="PTHR43133">
    <property type="entry name" value="RNA POLYMERASE ECF-TYPE SIGMA FACTO"/>
    <property type="match status" value="1"/>
</dbReference>
<dbReference type="PANTHER" id="PTHR43133:SF63">
    <property type="entry name" value="RNA POLYMERASE SIGMA FACTOR FECI-RELATED"/>
    <property type="match status" value="1"/>
</dbReference>
<dbReference type="Gene3D" id="1.10.1740.10">
    <property type="match status" value="1"/>
</dbReference>
<dbReference type="InterPro" id="IPR013325">
    <property type="entry name" value="RNA_pol_sigma_r2"/>
</dbReference>
<dbReference type="EMBL" id="JAATJB010000001">
    <property type="protein sequence ID" value="NJB96070.1"/>
    <property type="molecule type" value="Genomic_DNA"/>
</dbReference>
<dbReference type="InterPro" id="IPR014284">
    <property type="entry name" value="RNA_pol_sigma-70_dom"/>
</dbReference>
<name>A0A7X5XW39_9SPHN</name>
<dbReference type="CDD" id="cd06171">
    <property type="entry name" value="Sigma70_r4"/>
    <property type="match status" value="1"/>
</dbReference>
<evidence type="ECO:0000259" key="6">
    <source>
        <dbReference type="Pfam" id="PF08281"/>
    </source>
</evidence>
<dbReference type="SUPFAM" id="SSF88946">
    <property type="entry name" value="Sigma2 domain of RNA polymerase sigma factors"/>
    <property type="match status" value="1"/>
</dbReference>
<dbReference type="InterPro" id="IPR007627">
    <property type="entry name" value="RNA_pol_sigma70_r2"/>
</dbReference>
<dbReference type="Pfam" id="PF04542">
    <property type="entry name" value="Sigma70_r2"/>
    <property type="match status" value="1"/>
</dbReference>